<evidence type="ECO:0000313" key="2">
    <source>
        <dbReference type="EMBL" id="WXB17961.1"/>
    </source>
</evidence>
<sequence length="255" mass="25985">MALVLSFSGALVACVDNGKPADQPQGYNLQDNYPPAPESAPAASGPAAPRQMAQAQKLQVGVQPAPSAAPPQGFAMQAAPAPESAPANAPAPAPGSAPSPLPGIPLDPALMAQVGSASLAVLTPGGVAGDPIEGGIKTAATRFAPNMQPEGQMAKDSLRENEHKTMLVTLTGGKCYTIIGFSPAGQVRNLDLRLLSPPFYNVQAGQDDTVDGTPIVGKSSAATCPITPFPLQYKLDIHAQKGGGQFGVQVFSRMK</sequence>
<organism evidence="2 3">
    <name type="scientific">Pendulispora albinea</name>
    <dbReference type="NCBI Taxonomy" id="2741071"/>
    <lineage>
        <taxon>Bacteria</taxon>
        <taxon>Pseudomonadati</taxon>
        <taxon>Myxococcota</taxon>
        <taxon>Myxococcia</taxon>
        <taxon>Myxococcales</taxon>
        <taxon>Sorangiineae</taxon>
        <taxon>Pendulisporaceae</taxon>
        <taxon>Pendulispora</taxon>
    </lineage>
</organism>
<feature type="compositionally biased region" description="Low complexity" evidence="1">
    <location>
        <begin position="78"/>
        <end position="88"/>
    </location>
</feature>
<gene>
    <name evidence="2" type="ORF">LZC94_11935</name>
</gene>
<evidence type="ECO:0000313" key="3">
    <source>
        <dbReference type="Proteomes" id="UP001370348"/>
    </source>
</evidence>
<proteinExistence type="predicted"/>
<keyword evidence="3" id="KW-1185">Reference proteome</keyword>
<evidence type="ECO:0000256" key="1">
    <source>
        <dbReference type="SAM" id="MobiDB-lite"/>
    </source>
</evidence>
<reference evidence="2 3" key="1">
    <citation type="submission" date="2021-12" db="EMBL/GenBank/DDBJ databases">
        <title>Discovery of the Pendulisporaceae a myxobacterial family with distinct sporulation behavior and unique specialized metabolism.</title>
        <authorList>
            <person name="Garcia R."/>
            <person name="Popoff A."/>
            <person name="Bader C.D."/>
            <person name="Loehr J."/>
            <person name="Walesch S."/>
            <person name="Walt C."/>
            <person name="Boldt J."/>
            <person name="Bunk B."/>
            <person name="Haeckl F.J.F.P.J."/>
            <person name="Gunesch A.P."/>
            <person name="Birkelbach J."/>
            <person name="Nuebel U."/>
            <person name="Pietschmann T."/>
            <person name="Bach T."/>
            <person name="Mueller R."/>
        </authorList>
    </citation>
    <scope>NUCLEOTIDE SEQUENCE [LARGE SCALE GENOMIC DNA]</scope>
    <source>
        <strain evidence="2 3">MSr11954</strain>
    </source>
</reference>
<feature type="region of interest" description="Disordered" evidence="1">
    <location>
        <begin position="22"/>
        <end position="104"/>
    </location>
</feature>
<dbReference type="RefSeq" id="WP_394827603.1">
    <property type="nucleotide sequence ID" value="NZ_CP089984.1"/>
</dbReference>
<accession>A0ABZ2M3Y5</accession>
<dbReference type="EMBL" id="CP089984">
    <property type="protein sequence ID" value="WXB17961.1"/>
    <property type="molecule type" value="Genomic_DNA"/>
</dbReference>
<dbReference type="Proteomes" id="UP001370348">
    <property type="component" value="Chromosome"/>
</dbReference>
<name>A0ABZ2M3Y5_9BACT</name>
<protein>
    <submittedName>
        <fullName evidence="2">Uncharacterized protein</fullName>
    </submittedName>
</protein>
<feature type="compositionally biased region" description="Low complexity" evidence="1">
    <location>
        <begin position="39"/>
        <end position="49"/>
    </location>
</feature>
<feature type="compositionally biased region" description="Pro residues" evidence="1">
    <location>
        <begin position="89"/>
        <end position="104"/>
    </location>
</feature>